<keyword evidence="3" id="KW-1185">Reference proteome</keyword>
<sequence>MNRILMDQGLPRGAVRNLSEEGWDVVHTGGIGLSRASDREIINYARQENRIIITLDADFHAILAVENAQTPSVVRIRQEGLKADKLADLIKKIWPRIQAQLETGALVTVTEQSIRVRNIPLMDPD</sequence>
<evidence type="ECO:0000313" key="3">
    <source>
        <dbReference type="Proteomes" id="UP000008561"/>
    </source>
</evidence>
<evidence type="ECO:0000313" key="2">
    <source>
        <dbReference type="EMBL" id="ABW67619.1"/>
    </source>
</evidence>
<organism evidence="2 3">
    <name type="scientific">Desulfosudis oleivorans (strain DSM 6200 / JCM 39069 / Hxd3)</name>
    <name type="common">Desulfococcus oleovorans</name>
    <dbReference type="NCBI Taxonomy" id="96561"/>
    <lineage>
        <taxon>Bacteria</taxon>
        <taxon>Pseudomonadati</taxon>
        <taxon>Thermodesulfobacteriota</taxon>
        <taxon>Desulfobacteria</taxon>
        <taxon>Desulfobacterales</taxon>
        <taxon>Desulfosudaceae</taxon>
        <taxon>Desulfosudis</taxon>
    </lineage>
</organism>
<dbReference type="AlphaFoldDB" id="A9A0Z4"/>
<dbReference type="EMBL" id="CP000859">
    <property type="protein sequence ID" value="ABW67619.1"/>
    <property type="molecule type" value="Genomic_DNA"/>
</dbReference>
<dbReference type="RefSeq" id="WP_012175234.1">
    <property type="nucleotide sequence ID" value="NC_009943.1"/>
</dbReference>
<accession>A9A0Z4</accession>
<dbReference type="KEGG" id="dol:Dole_1815"/>
<name>A9A0Z4_DESOH</name>
<protein>
    <recommendedName>
        <fullName evidence="1">DUF5615 domain-containing protein</fullName>
    </recommendedName>
</protein>
<dbReference type="Pfam" id="PF18480">
    <property type="entry name" value="DUF5615"/>
    <property type="match status" value="1"/>
</dbReference>
<dbReference type="HOGENOM" id="CLU_150003_1_0_7"/>
<gene>
    <name evidence="2" type="ordered locus">Dole_1815</name>
</gene>
<dbReference type="STRING" id="96561.Dole_1815"/>
<dbReference type="Proteomes" id="UP000008561">
    <property type="component" value="Chromosome"/>
</dbReference>
<dbReference type="OrthoDB" id="334367at2"/>
<feature type="domain" description="DUF5615" evidence="1">
    <location>
        <begin position="3"/>
        <end position="111"/>
    </location>
</feature>
<reference evidence="2 3" key="1">
    <citation type="submission" date="2007-10" db="EMBL/GenBank/DDBJ databases">
        <title>Complete sequence of Desulfococcus oleovorans Hxd3.</title>
        <authorList>
            <consortium name="US DOE Joint Genome Institute"/>
            <person name="Copeland A."/>
            <person name="Lucas S."/>
            <person name="Lapidus A."/>
            <person name="Barry K."/>
            <person name="Glavina del Rio T."/>
            <person name="Dalin E."/>
            <person name="Tice H."/>
            <person name="Pitluck S."/>
            <person name="Kiss H."/>
            <person name="Brettin T."/>
            <person name="Bruce D."/>
            <person name="Detter J.C."/>
            <person name="Han C."/>
            <person name="Schmutz J."/>
            <person name="Larimer F."/>
            <person name="Land M."/>
            <person name="Hauser L."/>
            <person name="Kyrpides N."/>
            <person name="Kim E."/>
            <person name="Wawrik B."/>
            <person name="Richardson P."/>
        </authorList>
    </citation>
    <scope>NUCLEOTIDE SEQUENCE [LARGE SCALE GENOMIC DNA]</scope>
    <source>
        <strain evidence="3">DSM 6200 / JCM 39069 / Hxd3</strain>
    </source>
</reference>
<dbReference type="eggNOG" id="COG4634">
    <property type="taxonomic scope" value="Bacteria"/>
</dbReference>
<proteinExistence type="predicted"/>
<dbReference type="InterPro" id="IPR041049">
    <property type="entry name" value="DUF5615"/>
</dbReference>
<evidence type="ECO:0000259" key="1">
    <source>
        <dbReference type="Pfam" id="PF18480"/>
    </source>
</evidence>